<feature type="compositionally biased region" description="Basic and acidic residues" evidence="1">
    <location>
        <begin position="16"/>
        <end position="34"/>
    </location>
</feature>
<dbReference type="AlphaFoldDB" id="A0A401QI50"/>
<comment type="caution">
    <text evidence="2">The sequence shown here is derived from an EMBL/GenBank/DDBJ whole genome shotgun (WGS) entry which is preliminary data.</text>
</comment>
<organism evidence="2 3">
    <name type="scientific">Scyliorhinus torazame</name>
    <name type="common">Cloudy catshark</name>
    <name type="synonym">Catulus torazame</name>
    <dbReference type="NCBI Taxonomy" id="75743"/>
    <lineage>
        <taxon>Eukaryota</taxon>
        <taxon>Metazoa</taxon>
        <taxon>Chordata</taxon>
        <taxon>Craniata</taxon>
        <taxon>Vertebrata</taxon>
        <taxon>Chondrichthyes</taxon>
        <taxon>Elasmobranchii</taxon>
        <taxon>Galeomorphii</taxon>
        <taxon>Galeoidea</taxon>
        <taxon>Carcharhiniformes</taxon>
        <taxon>Scyliorhinidae</taxon>
        <taxon>Scyliorhinus</taxon>
    </lineage>
</organism>
<feature type="region of interest" description="Disordered" evidence="1">
    <location>
        <begin position="1"/>
        <end position="46"/>
    </location>
</feature>
<accession>A0A401QI50</accession>
<dbReference type="Proteomes" id="UP000288216">
    <property type="component" value="Unassembled WGS sequence"/>
</dbReference>
<name>A0A401QI50_SCYTO</name>
<evidence type="ECO:0000313" key="3">
    <source>
        <dbReference type="Proteomes" id="UP000288216"/>
    </source>
</evidence>
<protein>
    <submittedName>
        <fullName evidence="2">Uncharacterized protein</fullName>
    </submittedName>
</protein>
<evidence type="ECO:0000313" key="2">
    <source>
        <dbReference type="EMBL" id="GCB85007.1"/>
    </source>
</evidence>
<proteinExistence type="predicted"/>
<feature type="non-terminal residue" evidence="2">
    <location>
        <position position="1"/>
    </location>
</feature>
<evidence type="ECO:0000256" key="1">
    <source>
        <dbReference type="SAM" id="MobiDB-lite"/>
    </source>
</evidence>
<gene>
    <name evidence="2" type="ORF">scyTo_0025622</name>
</gene>
<reference evidence="2 3" key="1">
    <citation type="journal article" date="2018" name="Nat. Ecol. Evol.">
        <title>Shark genomes provide insights into elasmobranch evolution and the origin of vertebrates.</title>
        <authorList>
            <person name="Hara Y"/>
            <person name="Yamaguchi K"/>
            <person name="Onimaru K"/>
            <person name="Kadota M"/>
            <person name="Koyanagi M"/>
            <person name="Keeley SD"/>
            <person name="Tatsumi K"/>
            <person name="Tanaka K"/>
            <person name="Motone F"/>
            <person name="Kageyama Y"/>
            <person name="Nozu R"/>
            <person name="Adachi N"/>
            <person name="Nishimura O"/>
            <person name="Nakagawa R"/>
            <person name="Tanegashima C"/>
            <person name="Kiyatake I"/>
            <person name="Matsumoto R"/>
            <person name="Murakumo K"/>
            <person name="Nishida K"/>
            <person name="Terakita A"/>
            <person name="Kuratani S"/>
            <person name="Sato K"/>
            <person name="Hyodo S Kuraku.S."/>
        </authorList>
    </citation>
    <scope>NUCLEOTIDE SEQUENCE [LARGE SCALE GENOMIC DNA]</scope>
</reference>
<sequence>ILPDLPAGPLCDLEAVEEKHDDDKGEENNEDKDTQGLGYDSVAHLV</sequence>
<keyword evidence="3" id="KW-1185">Reference proteome</keyword>
<dbReference type="EMBL" id="BFAA01112004">
    <property type="protein sequence ID" value="GCB85007.1"/>
    <property type="molecule type" value="Genomic_DNA"/>
</dbReference>